<dbReference type="RefSeq" id="WP_005325044.1">
    <property type="nucleotide sequence ID" value="NZ_GL542877.1"/>
</dbReference>
<comment type="caution">
    <text evidence="1">The sequence shown here is derived from an EMBL/GenBank/DDBJ whole genome shotgun (WGS) entry which is preliminary data.</text>
</comment>
<protein>
    <submittedName>
        <fullName evidence="1">Uncharacterized protein</fullName>
    </submittedName>
</protein>
<dbReference type="AlphaFoldDB" id="E2S1G7"/>
<sequence>MPKPSPPPQAETAIRTYTKNAQLQRLVQDHIPELASLPTDVLAFRARAVAALANATSARLEAKDPAMEHPENWRRVLTMSIDALAGLMTAPDPSGDKKRRLNASLQALKPIRALAR</sequence>
<dbReference type="HOGENOM" id="CLU_2092699_0_0_11"/>
<proteinExistence type="predicted"/>
<accession>E2S1G7</accession>
<reference evidence="1 2" key="1">
    <citation type="submission" date="2010-08" db="EMBL/GenBank/DDBJ databases">
        <authorList>
            <person name="Muzny D."/>
            <person name="Qin X."/>
            <person name="Buhay C."/>
            <person name="Dugan-Rocha S."/>
            <person name="Ding Y."/>
            <person name="Chen G."/>
            <person name="Hawes A."/>
            <person name="Holder M."/>
            <person name="Jhangiani S."/>
            <person name="Johnson A."/>
            <person name="Khan Z."/>
            <person name="Li Z."/>
            <person name="Liu W."/>
            <person name="Liu X."/>
            <person name="Perez L."/>
            <person name="Shen H."/>
            <person name="Wang Q."/>
            <person name="Watt J."/>
            <person name="Xi L."/>
            <person name="Xin Y."/>
            <person name="Zhou J."/>
            <person name="Deng J."/>
            <person name="Jiang H."/>
            <person name="Liu Y."/>
            <person name="Qu J."/>
            <person name="Song X.-Z."/>
            <person name="Zhang L."/>
            <person name="Villasana D."/>
            <person name="Johnson A."/>
            <person name="Liu J."/>
            <person name="Liyanage D."/>
            <person name="Lorensuhewa L."/>
            <person name="Robinson T."/>
            <person name="Song A."/>
            <person name="Song B.-B."/>
            <person name="Dinh H."/>
            <person name="Thornton R."/>
            <person name="Coyle M."/>
            <person name="Francisco L."/>
            <person name="Jackson L."/>
            <person name="Javaid M."/>
            <person name="Korchina V."/>
            <person name="Kovar C."/>
            <person name="Mata R."/>
            <person name="Mathew T."/>
            <person name="Ngo R."/>
            <person name="Nguyen L."/>
            <person name="Nguyen N."/>
            <person name="Okwuonu G."/>
            <person name="Ongeri F."/>
            <person name="Pham C."/>
            <person name="Simmons D."/>
            <person name="Wilczek-Boney K."/>
            <person name="Hale W."/>
            <person name="Jakkamsetti A."/>
            <person name="Pham P."/>
            <person name="Ruth R."/>
            <person name="San Lucas F."/>
            <person name="Warren J."/>
            <person name="Zhang J."/>
            <person name="Zhao Z."/>
            <person name="Zhou C."/>
            <person name="Zhu D."/>
            <person name="Lee S."/>
            <person name="Bess C."/>
            <person name="Blankenburg K."/>
            <person name="Forbes L."/>
            <person name="Fu Q."/>
            <person name="Gubbala S."/>
            <person name="Hirani K."/>
            <person name="Jayaseelan J.C."/>
            <person name="Lara F."/>
            <person name="Munidasa M."/>
            <person name="Palculict T."/>
            <person name="Patil S."/>
            <person name="Pu L.-L."/>
            <person name="Saada N."/>
            <person name="Tang L."/>
            <person name="Weissenberger G."/>
            <person name="Zhu Y."/>
            <person name="Hemphill L."/>
            <person name="Shang Y."/>
            <person name="Youmans B."/>
            <person name="Ayvaz T."/>
            <person name="Ross M."/>
            <person name="Santibanez J."/>
            <person name="Aqrawi P."/>
            <person name="Gross S."/>
            <person name="Joshi V."/>
            <person name="Fowler G."/>
            <person name="Nazareth L."/>
            <person name="Reid J."/>
            <person name="Worley K."/>
            <person name="Petrosino J."/>
            <person name="Highlander S."/>
            <person name="Gibbs R."/>
        </authorList>
    </citation>
    <scope>NUCLEOTIDE SEQUENCE [LARGE SCALE GENOMIC DNA]</scope>
    <source>
        <strain evidence="1 2">ATCC 33035</strain>
    </source>
</reference>
<gene>
    <name evidence="1" type="ORF">HMPREF0305_10369</name>
</gene>
<dbReference type="Proteomes" id="UP000003020">
    <property type="component" value="Unassembled WGS sequence"/>
</dbReference>
<evidence type="ECO:0000313" key="1">
    <source>
        <dbReference type="EMBL" id="EFQ81483.1"/>
    </source>
</evidence>
<evidence type="ECO:0000313" key="2">
    <source>
        <dbReference type="Proteomes" id="UP000003020"/>
    </source>
</evidence>
<name>E2S1G7_9CORY</name>
<dbReference type="EMBL" id="ABYQ02000003">
    <property type="protein sequence ID" value="EFQ81483.1"/>
    <property type="molecule type" value="Genomic_DNA"/>
</dbReference>
<organism evidence="1 2">
    <name type="scientific">Corynebacterium pseudogenitalium ATCC 33035</name>
    <dbReference type="NCBI Taxonomy" id="525264"/>
    <lineage>
        <taxon>Bacteria</taxon>
        <taxon>Bacillati</taxon>
        <taxon>Actinomycetota</taxon>
        <taxon>Actinomycetes</taxon>
        <taxon>Mycobacteriales</taxon>
        <taxon>Corynebacteriaceae</taxon>
        <taxon>Corynebacterium</taxon>
    </lineage>
</organism>
<keyword evidence="2" id="KW-1185">Reference proteome</keyword>